<comment type="caution">
    <text evidence="6">The sequence shown here is derived from an EMBL/GenBank/DDBJ whole genome shotgun (WGS) entry which is preliminary data.</text>
</comment>
<keyword evidence="1 3" id="KW-0694">RNA-binding</keyword>
<dbReference type="GO" id="GO:0008168">
    <property type="term" value="F:methyltransferase activity"/>
    <property type="evidence" value="ECO:0007669"/>
    <property type="project" value="UniProtKB-KW"/>
</dbReference>
<dbReference type="Proteomes" id="UP000585507">
    <property type="component" value="Unassembled WGS sequence"/>
</dbReference>
<dbReference type="RefSeq" id="WP_018330115.1">
    <property type="nucleotide sequence ID" value="NZ_JACHBK010000014.1"/>
</dbReference>
<feature type="region of interest" description="Disordered" evidence="4">
    <location>
        <begin position="242"/>
        <end position="268"/>
    </location>
</feature>
<keyword evidence="6" id="KW-0489">Methyltransferase</keyword>
<feature type="domain" description="RNA-binding S4" evidence="5">
    <location>
        <begin position="9"/>
        <end position="67"/>
    </location>
</feature>
<evidence type="ECO:0000256" key="4">
    <source>
        <dbReference type="SAM" id="MobiDB-lite"/>
    </source>
</evidence>
<dbReference type="InterPro" id="IPR029063">
    <property type="entry name" value="SAM-dependent_MTases_sf"/>
</dbReference>
<comment type="similarity">
    <text evidence="2">Belongs to the TlyA family.</text>
</comment>
<dbReference type="SUPFAM" id="SSF53335">
    <property type="entry name" value="S-adenosyl-L-methionine-dependent methyltransferases"/>
    <property type="match status" value="1"/>
</dbReference>
<feature type="compositionally biased region" description="Acidic residues" evidence="4">
    <location>
        <begin position="254"/>
        <end position="268"/>
    </location>
</feature>
<dbReference type="GO" id="GO:0003723">
    <property type="term" value="F:RNA binding"/>
    <property type="evidence" value="ECO:0007669"/>
    <property type="project" value="UniProtKB-KW"/>
</dbReference>
<dbReference type="InterPro" id="IPR004538">
    <property type="entry name" value="Hemolysin_A/TlyA"/>
</dbReference>
<dbReference type="InterPro" id="IPR036986">
    <property type="entry name" value="S4_RNA-bd_sf"/>
</dbReference>
<evidence type="ECO:0000313" key="7">
    <source>
        <dbReference type="Proteomes" id="UP000585507"/>
    </source>
</evidence>
<dbReference type="EMBL" id="JACHBK010000014">
    <property type="protein sequence ID" value="MBB5538651.1"/>
    <property type="molecule type" value="Genomic_DNA"/>
</dbReference>
<dbReference type="Pfam" id="PF01479">
    <property type="entry name" value="S4"/>
    <property type="match status" value="1"/>
</dbReference>
<protein>
    <submittedName>
        <fullName evidence="6">23S rRNA (Cytidine1920-2'-O)/16S rRNA (Cytidine1409-2'-O)-methyltransferase</fullName>
        <ecNumber evidence="6">2.1.1.226</ecNumber>
        <ecNumber evidence="6">2.1.1.227</ecNumber>
    </submittedName>
</protein>
<dbReference type="InterPro" id="IPR002877">
    <property type="entry name" value="RNA_MeTrfase_FtsJ_dom"/>
</dbReference>
<dbReference type="EC" id="2.1.1.226" evidence="6"/>
<dbReference type="CDD" id="cd02440">
    <property type="entry name" value="AdoMet_MTases"/>
    <property type="match status" value="1"/>
</dbReference>
<dbReference type="InterPro" id="IPR002942">
    <property type="entry name" value="S4_RNA-bd"/>
</dbReference>
<dbReference type="EC" id="2.1.1.227" evidence="6"/>
<dbReference type="CDD" id="cd00165">
    <property type="entry name" value="S4"/>
    <property type="match status" value="1"/>
</dbReference>
<dbReference type="SUPFAM" id="SSF55174">
    <property type="entry name" value="Alpha-L RNA-binding motif"/>
    <property type="match status" value="1"/>
</dbReference>
<name>A0A7W8UFW8_9HYPH</name>
<dbReference type="InterPro" id="IPR047048">
    <property type="entry name" value="TlyA"/>
</dbReference>
<dbReference type="AlphaFoldDB" id="A0A7W8UFW8"/>
<keyword evidence="7" id="KW-1185">Reference proteome</keyword>
<dbReference type="Pfam" id="PF01728">
    <property type="entry name" value="FtsJ"/>
    <property type="match status" value="1"/>
</dbReference>
<evidence type="ECO:0000256" key="2">
    <source>
        <dbReference type="ARBA" id="ARBA00029460"/>
    </source>
</evidence>
<dbReference type="PANTHER" id="PTHR32319:SF0">
    <property type="entry name" value="BACTERIAL HEMOLYSIN-LIKE PROTEIN"/>
    <property type="match status" value="1"/>
</dbReference>
<proteinExistence type="inferred from homology"/>
<dbReference type="GO" id="GO:0032259">
    <property type="term" value="P:methylation"/>
    <property type="evidence" value="ECO:0007669"/>
    <property type="project" value="UniProtKB-KW"/>
</dbReference>
<dbReference type="Gene3D" id="3.40.50.150">
    <property type="entry name" value="Vaccinia Virus protein VP39"/>
    <property type="match status" value="1"/>
</dbReference>
<evidence type="ECO:0000256" key="1">
    <source>
        <dbReference type="ARBA" id="ARBA00022884"/>
    </source>
</evidence>
<evidence type="ECO:0000313" key="6">
    <source>
        <dbReference type="EMBL" id="MBB5538651.1"/>
    </source>
</evidence>
<sequence>MSNEPKTTVRLDQLLLNLGLVASRSRARDAIQRGTVTVNGRTVTKPSSTFPEDVTIGIDDPVQAYVSRAALKLKAGLEHFKLSPEGLDCLDIGASTGGFTEILLHNGAAHVISIDVGHGQFHPRLEADPRVTNIEGLNARVLDEDHLDGHAISFVVSDVSFISLKLALPPALDLAEPGAHCILLVKPQFEAGREAVSKAGLLKDPDSAPAVAAELERWLIEDMGWESLGLIPSPISGGDGNEEYLLAGRKPLDDDAPLDEDAPLDQDA</sequence>
<dbReference type="PIRSF" id="PIRSF005578">
    <property type="entry name" value="TlyA"/>
    <property type="match status" value="1"/>
</dbReference>
<dbReference type="PANTHER" id="PTHR32319">
    <property type="entry name" value="BACTERIAL HEMOLYSIN-LIKE PROTEIN"/>
    <property type="match status" value="1"/>
</dbReference>
<keyword evidence="6" id="KW-0808">Transferase</keyword>
<dbReference type="PROSITE" id="PS50889">
    <property type="entry name" value="S4"/>
    <property type="match status" value="1"/>
</dbReference>
<dbReference type="Gene3D" id="3.10.290.10">
    <property type="entry name" value="RNA-binding S4 domain"/>
    <property type="match status" value="1"/>
</dbReference>
<accession>A0A7W8UFW8</accession>
<gene>
    <name evidence="6" type="ORF">GGD55_005390</name>
</gene>
<organism evidence="6 7">
    <name type="scientific">Rhizobium giardinii</name>
    <dbReference type="NCBI Taxonomy" id="56731"/>
    <lineage>
        <taxon>Bacteria</taxon>
        <taxon>Pseudomonadati</taxon>
        <taxon>Pseudomonadota</taxon>
        <taxon>Alphaproteobacteria</taxon>
        <taxon>Hyphomicrobiales</taxon>
        <taxon>Rhizobiaceae</taxon>
        <taxon>Rhizobium/Agrobacterium group</taxon>
        <taxon>Rhizobium</taxon>
    </lineage>
</organism>
<dbReference type="SMART" id="SM00363">
    <property type="entry name" value="S4"/>
    <property type="match status" value="1"/>
</dbReference>
<evidence type="ECO:0000256" key="3">
    <source>
        <dbReference type="PROSITE-ProRule" id="PRU00182"/>
    </source>
</evidence>
<evidence type="ECO:0000259" key="5">
    <source>
        <dbReference type="SMART" id="SM00363"/>
    </source>
</evidence>
<reference evidence="6 7" key="1">
    <citation type="submission" date="2020-08" db="EMBL/GenBank/DDBJ databases">
        <title>Genomic Encyclopedia of Type Strains, Phase IV (KMG-V): Genome sequencing to study the core and pangenomes of soil and plant-associated prokaryotes.</title>
        <authorList>
            <person name="Whitman W."/>
        </authorList>
    </citation>
    <scope>NUCLEOTIDE SEQUENCE [LARGE SCALE GENOMIC DNA]</scope>
    <source>
        <strain evidence="6 7">SEMIA 4084</strain>
    </source>
</reference>